<dbReference type="InterPro" id="IPR012952">
    <property type="entry name" value="BING4_C_dom"/>
</dbReference>
<reference evidence="8" key="1">
    <citation type="journal article" date="2016" name="Nature">
        <title>The genome of the seagrass Zostera marina reveals angiosperm adaptation to the sea.</title>
        <authorList>
            <person name="Olsen J.L."/>
            <person name="Rouze P."/>
            <person name="Verhelst B."/>
            <person name="Lin Y.-C."/>
            <person name="Bayer T."/>
            <person name="Collen J."/>
            <person name="Dattolo E."/>
            <person name="De Paoli E."/>
            <person name="Dittami S."/>
            <person name="Maumus F."/>
            <person name="Michel G."/>
            <person name="Kersting A."/>
            <person name="Lauritano C."/>
            <person name="Lohaus R."/>
            <person name="Toepel M."/>
            <person name="Tonon T."/>
            <person name="Vanneste K."/>
            <person name="Amirebrahimi M."/>
            <person name="Brakel J."/>
            <person name="Bostroem C."/>
            <person name="Chovatia M."/>
            <person name="Grimwood J."/>
            <person name="Jenkins J.W."/>
            <person name="Jueterbock A."/>
            <person name="Mraz A."/>
            <person name="Stam W.T."/>
            <person name="Tice H."/>
            <person name="Bornberg-Bauer E."/>
            <person name="Green P.J."/>
            <person name="Pearson G.A."/>
            <person name="Procaccini G."/>
            <person name="Duarte C.M."/>
            <person name="Schmutz J."/>
            <person name="Reusch T.B.H."/>
            <person name="Van de Peer Y."/>
        </authorList>
    </citation>
    <scope>NUCLEOTIDE SEQUENCE [LARGE SCALE GENOMIC DNA]</scope>
    <source>
        <strain evidence="8">cv. Finnish</strain>
    </source>
</reference>
<dbReference type="SMART" id="SM01033">
    <property type="entry name" value="BING4CT"/>
    <property type="match status" value="1"/>
</dbReference>
<sequence length="118" mass="13306">MKHAMVKGYQISKVCVRPYEDVLGIGHSIGISSIPIPWAGEPNIDTFVVNPFETTRQRKEKEIHVLMDKLQPETIMLNPGKIGTMLTSTKKEKPTEQEIQKEKESAKSTKVKKTKGRS</sequence>
<keyword evidence="4" id="KW-0539">Nucleus</keyword>
<keyword evidence="2" id="KW-0853">WD repeat</keyword>
<protein>
    <recommendedName>
        <fullName evidence="6">BING4 C-terminal domain-containing protein</fullName>
    </recommendedName>
</protein>
<feature type="compositionally biased region" description="Basic residues" evidence="5">
    <location>
        <begin position="109"/>
        <end position="118"/>
    </location>
</feature>
<dbReference type="Proteomes" id="UP000036987">
    <property type="component" value="Unassembled WGS sequence"/>
</dbReference>
<feature type="domain" description="BING4 C-terminal" evidence="6">
    <location>
        <begin position="1"/>
        <end position="79"/>
    </location>
</feature>
<dbReference type="PANTHER" id="PTHR14085:SF3">
    <property type="entry name" value="WD REPEAT-CONTAINING PROTEIN 46"/>
    <property type="match status" value="1"/>
</dbReference>
<evidence type="ECO:0000256" key="1">
    <source>
        <dbReference type="ARBA" id="ARBA00004604"/>
    </source>
</evidence>
<dbReference type="PANTHER" id="PTHR14085">
    <property type="entry name" value="WD-REPEAT PROTEIN BING4"/>
    <property type="match status" value="1"/>
</dbReference>
<dbReference type="EMBL" id="LFYR01000614">
    <property type="protein sequence ID" value="KMZ72915.1"/>
    <property type="molecule type" value="Genomic_DNA"/>
</dbReference>
<evidence type="ECO:0000256" key="4">
    <source>
        <dbReference type="ARBA" id="ARBA00023242"/>
    </source>
</evidence>
<proteinExistence type="predicted"/>
<accession>A0A0K9PXE9</accession>
<dbReference type="STRING" id="29655.A0A0K9PXE9"/>
<dbReference type="OrthoDB" id="1705788at2759"/>
<evidence type="ECO:0000256" key="5">
    <source>
        <dbReference type="SAM" id="MobiDB-lite"/>
    </source>
</evidence>
<organism evidence="7 8">
    <name type="scientific">Zostera marina</name>
    <name type="common">Eelgrass</name>
    <dbReference type="NCBI Taxonomy" id="29655"/>
    <lineage>
        <taxon>Eukaryota</taxon>
        <taxon>Viridiplantae</taxon>
        <taxon>Streptophyta</taxon>
        <taxon>Embryophyta</taxon>
        <taxon>Tracheophyta</taxon>
        <taxon>Spermatophyta</taxon>
        <taxon>Magnoliopsida</taxon>
        <taxon>Liliopsida</taxon>
        <taxon>Zosteraceae</taxon>
        <taxon>Zostera</taxon>
    </lineage>
</organism>
<feature type="region of interest" description="Disordered" evidence="5">
    <location>
        <begin position="77"/>
        <end position="118"/>
    </location>
</feature>
<evidence type="ECO:0000313" key="8">
    <source>
        <dbReference type="Proteomes" id="UP000036987"/>
    </source>
</evidence>
<dbReference type="Pfam" id="PF08149">
    <property type="entry name" value="BING4CT"/>
    <property type="match status" value="1"/>
</dbReference>
<dbReference type="InterPro" id="IPR040315">
    <property type="entry name" value="WDR46/Utp7"/>
</dbReference>
<gene>
    <name evidence="7" type="ORF">ZOSMA_158G00260</name>
</gene>
<keyword evidence="3" id="KW-0677">Repeat</keyword>
<evidence type="ECO:0000313" key="7">
    <source>
        <dbReference type="EMBL" id="KMZ72915.1"/>
    </source>
</evidence>
<evidence type="ECO:0000256" key="2">
    <source>
        <dbReference type="ARBA" id="ARBA00022574"/>
    </source>
</evidence>
<comment type="caution">
    <text evidence="7">The sequence shown here is derived from an EMBL/GenBank/DDBJ whole genome shotgun (WGS) entry which is preliminary data.</text>
</comment>
<evidence type="ECO:0000259" key="6">
    <source>
        <dbReference type="SMART" id="SM01033"/>
    </source>
</evidence>
<evidence type="ECO:0000256" key="3">
    <source>
        <dbReference type="ARBA" id="ARBA00022737"/>
    </source>
</evidence>
<dbReference type="AlphaFoldDB" id="A0A0K9PXE9"/>
<feature type="compositionally biased region" description="Basic and acidic residues" evidence="5">
    <location>
        <begin position="89"/>
        <end position="107"/>
    </location>
</feature>
<keyword evidence="8" id="KW-1185">Reference proteome</keyword>
<name>A0A0K9PXE9_ZOSMR</name>
<comment type="subcellular location">
    <subcellularLocation>
        <location evidence="1">Nucleus</location>
        <location evidence="1">Nucleolus</location>
    </subcellularLocation>
</comment>
<dbReference type="GO" id="GO:0005730">
    <property type="term" value="C:nucleolus"/>
    <property type="evidence" value="ECO:0007669"/>
    <property type="project" value="UniProtKB-SubCell"/>
</dbReference>